<evidence type="ECO:0000313" key="3">
    <source>
        <dbReference type="EMBL" id="AMN35338.1"/>
    </source>
</evidence>
<dbReference type="GO" id="GO:0004553">
    <property type="term" value="F:hydrolase activity, hydrolyzing O-glycosyl compounds"/>
    <property type="evidence" value="ECO:0007669"/>
    <property type="project" value="InterPro"/>
</dbReference>
<evidence type="ECO:0000313" key="4">
    <source>
        <dbReference type="Proteomes" id="UP000070260"/>
    </source>
</evidence>
<sequence length="429" mass="50547">MNRKGVLRFMFVFMLLLLLPFTISKAKDFPANPIEKAGYKLDFSDEFNGPTLDREKWTDYYLPHWCKDPESAKANYRFENGSLVEYITEDQKPWCPEHDGTVRSSAIMSFDKSWIHNFSGTTDNHERNEWRGYTTKYGYFEIRAKISNTGGGGHQAWWMVGMQDDTNDWFNSKQTGEIDILETFFSKKDTWRIAAYGWNDPNFQTSWTISEDKVPSGNPTSEYHIYAMEWTPTALKFYYDNELFKVIYGSPDYEMGTILNIYTDAGSGVHNDVWPKEWAIDYMRVWKPIDGYKENESLNNYLIRNRQTGKFLYIEENNDKVSYGDITLNNEKNAKWSKEYRDGYTLLKNNETGEYLNIENQTGYIEHGKVPKTWWSAQWSEVPVDGYTRFVNRWKPNMSIHTESYEGILQYGNVPNTYWTSQWQLIPVE</sequence>
<dbReference type="EMBL" id="CP010994">
    <property type="protein sequence ID" value="AMN35338.1"/>
    <property type="molecule type" value="Genomic_DNA"/>
</dbReference>
<protein>
    <submittedName>
        <fullName evidence="3">Endo-beta-galactosidase</fullName>
    </submittedName>
</protein>
<dbReference type="GO" id="GO:0005975">
    <property type="term" value="P:carbohydrate metabolic process"/>
    <property type="evidence" value="ECO:0007669"/>
    <property type="project" value="InterPro"/>
</dbReference>
<dbReference type="InterPro" id="IPR013320">
    <property type="entry name" value="ConA-like_dom_sf"/>
</dbReference>
<dbReference type="AlphaFoldDB" id="A0A127EHC6"/>
<dbReference type="Gene3D" id="2.80.10.50">
    <property type="match status" value="1"/>
</dbReference>
<gene>
    <name evidence="3" type="ORF">JFP838_06090</name>
</gene>
<dbReference type="Gene3D" id="2.60.120.200">
    <property type="match status" value="1"/>
</dbReference>
<dbReference type="PROSITE" id="PS51762">
    <property type="entry name" value="GH16_2"/>
    <property type="match status" value="1"/>
</dbReference>
<comment type="similarity">
    <text evidence="1">Belongs to the glycosyl hydrolase 16 family.</text>
</comment>
<dbReference type="InterPro" id="IPR000757">
    <property type="entry name" value="Beta-glucanase-like"/>
</dbReference>
<evidence type="ECO:0000259" key="2">
    <source>
        <dbReference type="PROSITE" id="PS51762"/>
    </source>
</evidence>
<accession>A0A127EHC6</accession>
<dbReference type="RefSeq" id="WP_061427347.1">
    <property type="nucleotide sequence ID" value="NZ_CATNZO010000001.1"/>
</dbReference>
<dbReference type="PANTHER" id="PTHR10963">
    <property type="entry name" value="GLYCOSYL HYDROLASE-RELATED"/>
    <property type="match status" value="1"/>
</dbReference>
<dbReference type="CDD" id="cd23432">
    <property type="entry name" value="beta-trefoil_Ricin_EndoBetaGal-like"/>
    <property type="match status" value="1"/>
</dbReference>
<dbReference type="Pfam" id="PF00722">
    <property type="entry name" value="Glyco_hydro_16"/>
    <property type="match status" value="1"/>
</dbReference>
<dbReference type="CDD" id="cd00413">
    <property type="entry name" value="Glyco_hydrolase_16"/>
    <property type="match status" value="1"/>
</dbReference>
<reference evidence="3 4" key="1">
    <citation type="journal article" date="2016" name="PLoS ONE">
        <title>Plasmid Characterization and Chromosome Analysis of Two netF+ Clostridium perfringens Isolates Associated with Foal and Canine Necrotizing Enteritis.</title>
        <authorList>
            <person name="Mehdizadeh Gohari I."/>
            <person name="Kropinski A.M."/>
            <person name="Weese S.J."/>
            <person name="Parreira V.R."/>
            <person name="Whitehead A.E."/>
            <person name="Boerlin P."/>
            <person name="Prescott J.F."/>
        </authorList>
    </citation>
    <scope>NUCLEOTIDE SEQUENCE [LARGE SCALE GENOMIC DNA]</scope>
    <source>
        <strain evidence="3 4">JP838</strain>
    </source>
</reference>
<dbReference type="OrthoDB" id="9809583at2"/>
<dbReference type="PANTHER" id="PTHR10963:SF55">
    <property type="entry name" value="GLYCOSIDE HYDROLASE FAMILY 16 PROTEIN"/>
    <property type="match status" value="1"/>
</dbReference>
<dbReference type="Proteomes" id="UP000070260">
    <property type="component" value="Chromosome"/>
</dbReference>
<dbReference type="InterPro" id="IPR035992">
    <property type="entry name" value="Ricin_B-like_lectins"/>
</dbReference>
<feature type="domain" description="GH16" evidence="2">
    <location>
        <begin position="27"/>
        <end position="291"/>
    </location>
</feature>
<dbReference type="PATRIC" id="fig|1502.177.peg.1230"/>
<organism evidence="3 4">
    <name type="scientific">Clostridium perfringens</name>
    <dbReference type="NCBI Taxonomy" id="1502"/>
    <lineage>
        <taxon>Bacteria</taxon>
        <taxon>Bacillati</taxon>
        <taxon>Bacillota</taxon>
        <taxon>Clostridia</taxon>
        <taxon>Eubacteriales</taxon>
        <taxon>Clostridiaceae</taxon>
        <taxon>Clostridium</taxon>
    </lineage>
</organism>
<dbReference type="SUPFAM" id="SSF50370">
    <property type="entry name" value="Ricin B-like lectins"/>
    <property type="match status" value="1"/>
</dbReference>
<name>A0A127EHC6_CLOPF</name>
<dbReference type="InterPro" id="IPR050546">
    <property type="entry name" value="Glycosyl_Hydrlase_16"/>
</dbReference>
<dbReference type="SUPFAM" id="SSF49899">
    <property type="entry name" value="Concanavalin A-like lectins/glucanases"/>
    <property type="match status" value="1"/>
</dbReference>
<proteinExistence type="inferred from homology"/>
<evidence type="ECO:0000256" key="1">
    <source>
        <dbReference type="ARBA" id="ARBA00006865"/>
    </source>
</evidence>